<dbReference type="KEGG" id="llu:AKJ09_08652"/>
<dbReference type="Proteomes" id="UP000064967">
    <property type="component" value="Chromosome"/>
</dbReference>
<proteinExistence type="predicted"/>
<name>A0A0K1Q8D3_9BACT</name>
<dbReference type="EMBL" id="CP012333">
    <property type="protein sequence ID" value="AKV01989.1"/>
    <property type="molecule type" value="Genomic_DNA"/>
</dbReference>
<evidence type="ECO:0000313" key="1">
    <source>
        <dbReference type="EMBL" id="AKV01989.1"/>
    </source>
</evidence>
<dbReference type="STRING" id="1391654.AKJ09_08652"/>
<keyword evidence="2" id="KW-1185">Reference proteome</keyword>
<reference evidence="1 2" key="1">
    <citation type="submission" date="2015-08" db="EMBL/GenBank/DDBJ databases">
        <authorList>
            <person name="Babu N.S."/>
            <person name="Beckwith C.J."/>
            <person name="Beseler K.G."/>
            <person name="Brison A."/>
            <person name="Carone J.V."/>
            <person name="Caskin T.P."/>
            <person name="Diamond M."/>
            <person name="Durham M.E."/>
            <person name="Foxe J.M."/>
            <person name="Go M."/>
            <person name="Henderson B.A."/>
            <person name="Jones I.B."/>
            <person name="McGettigan J.A."/>
            <person name="Micheletti S.J."/>
            <person name="Nasrallah M.E."/>
            <person name="Ortiz D."/>
            <person name="Piller C.R."/>
            <person name="Privatt S.R."/>
            <person name="Schneider S.L."/>
            <person name="Sharp S."/>
            <person name="Smith T.C."/>
            <person name="Stanton J.D."/>
            <person name="Ullery H.E."/>
            <person name="Wilson R.J."/>
            <person name="Serrano M.G."/>
            <person name="Buck G."/>
            <person name="Lee V."/>
            <person name="Wang Y."/>
            <person name="Carvalho R."/>
            <person name="Voegtly L."/>
            <person name="Shi R."/>
            <person name="Duckworth R."/>
            <person name="Johnson A."/>
            <person name="Loviza R."/>
            <person name="Walstead R."/>
            <person name="Shah Z."/>
            <person name="Kiflezghi M."/>
            <person name="Wade K."/>
            <person name="Ball S.L."/>
            <person name="Bradley K.W."/>
            <person name="Asai D.J."/>
            <person name="Bowman C.A."/>
            <person name="Russell D.A."/>
            <person name="Pope W.H."/>
            <person name="Jacobs-Sera D."/>
            <person name="Hendrix R.W."/>
            <person name="Hatfull G.F."/>
        </authorList>
    </citation>
    <scope>NUCLEOTIDE SEQUENCE [LARGE SCALE GENOMIC DNA]</scope>
    <source>
        <strain evidence="1 2">DSM 27648</strain>
    </source>
</reference>
<organism evidence="1 2">
    <name type="scientific">Labilithrix luteola</name>
    <dbReference type="NCBI Taxonomy" id="1391654"/>
    <lineage>
        <taxon>Bacteria</taxon>
        <taxon>Pseudomonadati</taxon>
        <taxon>Myxococcota</taxon>
        <taxon>Polyangia</taxon>
        <taxon>Polyangiales</taxon>
        <taxon>Labilitrichaceae</taxon>
        <taxon>Labilithrix</taxon>
    </lineage>
</organism>
<accession>A0A0K1Q8D3</accession>
<evidence type="ECO:0000313" key="2">
    <source>
        <dbReference type="Proteomes" id="UP000064967"/>
    </source>
</evidence>
<dbReference type="AlphaFoldDB" id="A0A0K1Q8D3"/>
<sequence>MHGGGHNTFYALAVKRPGARECANERFGQAARASQAAVSAFRGRPALRLTLE</sequence>
<protein>
    <submittedName>
        <fullName evidence="1">Uncharacterized protein</fullName>
    </submittedName>
</protein>
<gene>
    <name evidence="1" type="ORF">AKJ09_08652</name>
</gene>